<evidence type="ECO:0000313" key="1">
    <source>
        <dbReference type="EMBL" id="GBE84933.1"/>
    </source>
</evidence>
<proteinExistence type="predicted"/>
<dbReference type="RefSeq" id="XP_027615846.1">
    <property type="nucleotide sequence ID" value="XM_027760045.1"/>
</dbReference>
<protein>
    <submittedName>
        <fullName evidence="1">Uncharacterized protein</fullName>
    </submittedName>
</protein>
<dbReference type="GeneID" id="38781850"/>
<accession>A0A401GRV3</accession>
<dbReference type="Proteomes" id="UP000287166">
    <property type="component" value="Unassembled WGS sequence"/>
</dbReference>
<gene>
    <name evidence="1" type="ORF">SCP_0701150</name>
</gene>
<dbReference type="AlphaFoldDB" id="A0A401GRV3"/>
<organism evidence="1 2">
    <name type="scientific">Sparassis crispa</name>
    <dbReference type="NCBI Taxonomy" id="139825"/>
    <lineage>
        <taxon>Eukaryota</taxon>
        <taxon>Fungi</taxon>
        <taxon>Dikarya</taxon>
        <taxon>Basidiomycota</taxon>
        <taxon>Agaricomycotina</taxon>
        <taxon>Agaricomycetes</taxon>
        <taxon>Polyporales</taxon>
        <taxon>Sparassidaceae</taxon>
        <taxon>Sparassis</taxon>
    </lineage>
</organism>
<name>A0A401GRV3_9APHY</name>
<keyword evidence="2" id="KW-1185">Reference proteome</keyword>
<dbReference type="EMBL" id="BFAD01000007">
    <property type="protein sequence ID" value="GBE84933.1"/>
    <property type="molecule type" value="Genomic_DNA"/>
</dbReference>
<comment type="caution">
    <text evidence="1">The sequence shown here is derived from an EMBL/GenBank/DDBJ whole genome shotgun (WGS) entry which is preliminary data.</text>
</comment>
<dbReference type="InParanoid" id="A0A401GRV3"/>
<reference evidence="1 2" key="1">
    <citation type="journal article" date="2018" name="Sci. Rep.">
        <title>Genome sequence of the cauliflower mushroom Sparassis crispa (Hanabiratake) and its association with beneficial usage.</title>
        <authorList>
            <person name="Kiyama R."/>
            <person name="Furutani Y."/>
            <person name="Kawaguchi K."/>
            <person name="Nakanishi T."/>
        </authorList>
    </citation>
    <scope>NUCLEOTIDE SEQUENCE [LARGE SCALE GENOMIC DNA]</scope>
</reference>
<evidence type="ECO:0000313" key="2">
    <source>
        <dbReference type="Proteomes" id="UP000287166"/>
    </source>
</evidence>
<sequence>MTLQTGGIDPDNVVRNAVLASIQLGFTLNVRKVLVYRQRQTLMLAITAVRGAPISEAIDDRNYCYDIPKLLANTVMVVAHFFSLEAYHHSVGILQVLSEDEKMTDDFSDLELICFQRKRLL</sequence>